<dbReference type="GO" id="GO:0008270">
    <property type="term" value="F:zinc ion binding"/>
    <property type="evidence" value="ECO:0007669"/>
    <property type="project" value="InterPro"/>
</dbReference>
<evidence type="ECO:0000313" key="14">
    <source>
        <dbReference type="EMBL" id="JAC38193.1"/>
    </source>
</evidence>
<proteinExistence type="inferred from homology"/>
<feature type="compositionally biased region" description="Low complexity" evidence="12">
    <location>
        <begin position="711"/>
        <end position="730"/>
    </location>
</feature>
<dbReference type="InterPro" id="IPR057246">
    <property type="entry name" value="CARBOXYPEPT_ZN_1"/>
</dbReference>
<comment type="cofactor">
    <cofactor evidence="1">
        <name>Zn(2+)</name>
        <dbReference type="ChEBI" id="CHEBI:29105"/>
    </cofactor>
</comment>
<dbReference type="PANTHER" id="PTHR11705:SF91">
    <property type="entry name" value="FI01817P-RELATED"/>
    <property type="match status" value="1"/>
</dbReference>
<feature type="compositionally biased region" description="Low complexity" evidence="12">
    <location>
        <begin position="431"/>
        <end position="444"/>
    </location>
</feature>
<dbReference type="EMBL" id="GAKP01020759">
    <property type="protein sequence ID" value="JAC38193.1"/>
    <property type="molecule type" value="Transcribed_RNA"/>
</dbReference>
<feature type="compositionally biased region" description="Low complexity" evidence="12">
    <location>
        <begin position="848"/>
        <end position="866"/>
    </location>
</feature>
<dbReference type="InterPro" id="IPR036990">
    <property type="entry name" value="M14A-like_propep"/>
</dbReference>
<feature type="compositionally biased region" description="Polar residues" evidence="12">
    <location>
        <begin position="541"/>
        <end position="558"/>
    </location>
</feature>
<feature type="compositionally biased region" description="Low complexity" evidence="12">
    <location>
        <begin position="874"/>
        <end position="900"/>
    </location>
</feature>
<feature type="non-terminal residue" evidence="14">
    <location>
        <position position="1"/>
    </location>
</feature>
<reference evidence="14" key="1">
    <citation type="journal article" date="2014" name="BMC Genomics">
        <title>Characterizing the developmental transcriptome of the oriental fruit fly, Bactrocera dorsalis (Diptera: Tephritidae) through comparative genomic analysis with Drosophila melanogaster utilizing modENCODE datasets.</title>
        <authorList>
            <person name="Geib S.M."/>
            <person name="Calla B."/>
            <person name="Hall B."/>
            <person name="Hou S."/>
            <person name="Manoukis N.C."/>
        </authorList>
    </citation>
    <scope>NUCLEOTIDE SEQUENCE</scope>
    <source>
        <strain evidence="14">Punador</strain>
    </source>
</reference>
<feature type="compositionally biased region" description="Low complexity" evidence="12">
    <location>
        <begin position="804"/>
        <end position="817"/>
    </location>
</feature>
<dbReference type="SUPFAM" id="SSF54897">
    <property type="entry name" value="Protease propeptides/inhibitors"/>
    <property type="match status" value="1"/>
</dbReference>
<dbReference type="OrthoDB" id="3626597at2759"/>
<keyword evidence="10" id="KW-1015">Disulfide bond</keyword>
<dbReference type="SUPFAM" id="SSF53187">
    <property type="entry name" value="Zn-dependent exopeptidases"/>
    <property type="match status" value="1"/>
</dbReference>
<feature type="region of interest" description="Disordered" evidence="12">
    <location>
        <begin position="588"/>
        <end position="621"/>
    </location>
</feature>
<keyword evidence="5" id="KW-0479">Metal-binding</keyword>
<dbReference type="GO" id="GO:0005615">
    <property type="term" value="C:extracellular space"/>
    <property type="evidence" value="ECO:0007669"/>
    <property type="project" value="TreeGrafter"/>
</dbReference>
<feature type="domain" description="Peptidase M14" evidence="13">
    <location>
        <begin position="1187"/>
        <end position="1479"/>
    </location>
</feature>
<keyword evidence="6" id="KW-0732">Signal</keyword>
<dbReference type="Pfam" id="PF02244">
    <property type="entry name" value="Propep_M14"/>
    <property type="match status" value="1"/>
</dbReference>
<keyword evidence="8" id="KW-0862">Zinc</keyword>
<evidence type="ECO:0000256" key="5">
    <source>
        <dbReference type="ARBA" id="ARBA00022723"/>
    </source>
</evidence>
<keyword evidence="9" id="KW-0482">Metalloprotease</keyword>
<dbReference type="Gene3D" id="3.30.70.340">
    <property type="entry name" value="Metallocarboxypeptidase-like"/>
    <property type="match status" value="1"/>
</dbReference>
<dbReference type="Pfam" id="PF00246">
    <property type="entry name" value="Peptidase_M14"/>
    <property type="match status" value="1"/>
</dbReference>
<feature type="compositionally biased region" description="Polar residues" evidence="12">
    <location>
        <begin position="739"/>
        <end position="755"/>
    </location>
</feature>
<gene>
    <name evidence="14" type="primary">CBPB</name>
</gene>
<feature type="active site" description="Proton donor/acceptor" evidence="11">
    <location>
        <position position="1445"/>
    </location>
</feature>
<feature type="compositionally biased region" description="Polar residues" evidence="12">
    <location>
        <begin position="591"/>
        <end position="601"/>
    </location>
</feature>
<organism evidence="14">
    <name type="scientific">Bactrocera dorsalis</name>
    <name type="common">Oriental fruit fly</name>
    <name type="synonym">Dacus dorsalis</name>
    <dbReference type="NCBI Taxonomy" id="27457"/>
    <lineage>
        <taxon>Eukaryota</taxon>
        <taxon>Metazoa</taxon>
        <taxon>Ecdysozoa</taxon>
        <taxon>Arthropoda</taxon>
        <taxon>Hexapoda</taxon>
        <taxon>Insecta</taxon>
        <taxon>Pterygota</taxon>
        <taxon>Neoptera</taxon>
        <taxon>Endopterygota</taxon>
        <taxon>Diptera</taxon>
        <taxon>Brachycera</taxon>
        <taxon>Muscomorpha</taxon>
        <taxon>Tephritoidea</taxon>
        <taxon>Tephritidae</taxon>
        <taxon>Bactrocera</taxon>
        <taxon>Bactrocera</taxon>
    </lineage>
</organism>
<feature type="compositionally biased region" description="Acidic residues" evidence="12">
    <location>
        <begin position="761"/>
        <end position="774"/>
    </location>
</feature>
<comment type="similarity">
    <text evidence="2 11">Belongs to the peptidase M14 family.</text>
</comment>
<evidence type="ECO:0000256" key="12">
    <source>
        <dbReference type="SAM" id="MobiDB-lite"/>
    </source>
</evidence>
<evidence type="ECO:0000256" key="6">
    <source>
        <dbReference type="ARBA" id="ARBA00022729"/>
    </source>
</evidence>
<dbReference type="GO" id="GO:0006508">
    <property type="term" value="P:proteolysis"/>
    <property type="evidence" value="ECO:0007669"/>
    <property type="project" value="UniProtKB-KW"/>
</dbReference>
<accession>A0A034V9J2</accession>
<feature type="compositionally biased region" description="Basic and acidic residues" evidence="12">
    <location>
        <begin position="498"/>
        <end position="533"/>
    </location>
</feature>
<keyword evidence="7" id="KW-0378">Hydrolase</keyword>
<evidence type="ECO:0000256" key="11">
    <source>
        <dbReference type="PROSITE-ProRule" id="PRU01379"/>
    </source>
</evidence>
<feature type="compositionally biased region" description="Low complexity" evidence="12">
    <location>
        <begin position="940"/>
        <end position="954"/>
    </location>
</feature>
<dbReference type="CDD" id="cd03860">
    <property type="entry name" value="M14_CP_A-B_like"/>
    <property type="match status" value="1"/>
</dbReference>
<evidence type="ECO:0000256" key="4">
    <source>
        <dbReference type="ARBA" id="ARBA00022670"/>
    </source>
</evidence>
<evidence type="ECO:0000256" key="1">
    <source>
        <dbReference type="ARBA" id="ARBA00001947"/>
    </source>
</evidence>
<keyword evidence="4" id="KW-0645">Protease</keyword>
<evidence type="ECO:0000259" key="13">
    <source>
        <dbReference type="PROSITE" id="PS52035"/>
    </source>
</evidence>
<dbReference type="Gene3D" id="3.40.630.10">
    <property type="entry name" value="Zn peptidases"/>
    <property type="match status" value="1"/>
</dbReference>
<feature type="compositionally biased region" description="Basic and acidic residues" evidence="12">
    <location>
        <begin position="924"/>
        <end position="937"/>
    </location>
</feature>
<dbReference type="PROSITE" id="PS00132">
    <property type="entry name" value="CARBOXYPEPT_ZN_1"/>
    <property type="match status" value="1"/>
</dbReference>
<dbReference type="GO" id="GO:0004181">
    <property type="term" value="F:metallocarboxypeptidase activity"/>
    <property type="evidence" value="ECO:0007669"/>
    <property type="project" value="InterPro"/>
</dbReference>
<keyword evidence="3 14" id="KW-0121">Carboxypeptidase</keyword>
<dbReference type="InterPro" id="IPR000834">
    <property type="entry name" value="Peptidase_M14"/>
</dbReference>
<dbReference type="PANTHER" id="PTHR11705">
    <property type="entry name" value="PROTEASE FAMILY M14 CARBOXYPEPTIDASE A,B"/>
    <property type="match status" value="1"/>
</dbReference>
<evidence type="ECO:0000256" key="7">
    <source>
        <dbReference type="ARBA" id="ARBA00022801"/>
    </source>
</evidence>
<dbReference type="PROSITE" id="PS52035">
    <property type="entry name" value="PEPTIDASE_M14"/>
    <property type="match status" value="1"/>
</dbReference>
<evidence type="ECO:0000256" key="9">
    <source>
        <dbReference type="ARBA" id="ARBA00023049"/>
    </source>
</evidence>
<evidence type="ECO:0000256" key="3">
    <source>
        <dbReference type="ARBA" id="ARBA00022645"/>
    </source>
</evidence>
<feature type="region of interest" description="Disordered" evidence="12">
    <location>
        <begin position="659"/>
        <end position="956"/>
    </location>
</feature>
<feature type="compositionally biased region" description="Polar residues" evidence="12">
    <location>
        <begin position="789"/>
        <end position="800"/>
    </location>
</feature>
<dbReference type="FunFam" id="3.30.70.340:FF:000005">
    <property type="entry name" value="Carboxypeptidase A"/>
    <property type="match status" value="1"/>
</dbReference>
<dbReference type="FunFam" id="3.40.630.10:FF:000001">
    <property type="entry name" value="Carboxypeptidase B"/>
    <property type="match status" value="1"/>
</dbReference>
<evidence type="ECO:0000256" key="2">
    <source>
        <dbReference type="ARBA" id="ARBA00005988"/>
    </source>
</evidence>
<feature type="region of interest" description="Disordered" evidence="12">
    <location>
        <begin position="351"/>
        <end position="382"/>
    </location>
</feature>
<evidence type="ECO:0000256" key="10">
    <source>
        <dbReference type="ARBA" id="ARBA00023157"/>
    </source>
</evidence>
<feature type="region of interest" description="Disordered" evidence="12">
    <location>
        <begin position="109"/>
        <end position="132"/>
    </location>
</feature>
<protein>
    <submittedName>
        <fullName evidence="14">Carboxypeptidase B</fullName>
    </submittedName>
</protein>
<dbReference type="InterPro" id="IPR003146">
    <property type="entry name" value="M14A_act_pep"/>
</dbReference>
<feature type="region of interest" description="Disordered" evidence="12">
    <location>
        <begin position="426"/>
        <end position="570"/>
    </location>
</feature>
<feature type="compositionally biased region" description="Basic and acidic residues" evidence="12">
    <location>
        <begin position="445"/>
        <end position="465"/>
    </location>
</feature>
<dbReference type="PRINTS" id="PR00765">
    <property type="entry name" value="CRBOXYPTASEA"/>
</dbReference>
<dbReference type="MEROPS" id="M14.A18"/>
<sequence>SDLAKMCAGRSKMFQKSTTLSPSARLAFYAIALLLLSCATQRASSMSLERLGVDQNDLNSAAIANNYEEKTETDHGAVLVDDMELEAVPASGNADAYLLVPAGGAAERESVEKNTIESAGDSNGAAEEPQPNEATDMLMVESNDAPMHVSLLAVPAEQAESADAEQVAQAEEIINDDESVMDEQLPNLDDKILEIPIEPELQQVVPVVAVEVPVESIEKVDDAAAIAEVEHGTHNEDTVSAEHETIADMIADAVVEVEKDLENAQLADEQPSNVVPVEGEILDESETNVEKNEETDKIQEAAEQDAIESLSAMEEDLVPEIVSVPVEVVHMEQEKSEENSEPLSIADSTVQEVNVEENEIKEEEKEHSLENEIAEDAASKPDEIIANAEPVPEEIVDIQPESINNEDTLNLEESNVLSDTIMQTQSEENEIANTNQEAENTNTEELTKVEEESDSALKDEIKLEANEDSVATEEHEVNPMAEAIEKEIEAEMAEIIAEDSKAEKTNAEELTPKGDHVEDNKQDEEITGDKQIDETQIVEEAQQTENDQIAEESQTAEELQTIEEIQTPEEHQLIGETQALEGNQLAEAAQITENNQQQETMDNTDVEAEELKPEAASQQLDEITQDATVIDESLQVKNMENIAEETLPVGEVAEVATPEETPADIIPEQESTAEDVKESIKLEETASEDIKEDAPIVEESQQEEIKEEQVEQQVSEANSELSESEQQQELTNEEVHETAVNQAEVNEEATQNDSQHITEEKLEEESMPTEEEAAPETQEIVEEKLEEVQQLTESETQPEAQNLEEQQGQEQAIAAAELVQDKEQQPQTPLQLVENQEEQEENQKTTSEELLQQAVAEEAQEPQEQQQADEPEAQEAQLVIAQQHAEEQQAQESQQVVEQQPLKEAEESENLKQQAGEHLEEEVEAVHEHVEQLKQEESAVQQQPEEQIVEEQPQTEAQTPVVQQILADAPAEVPLEIATEPLNVAPIEPTNSLLTTIIQVPQQLQQIPQQPTPVKVENDEAPLMATLVGVNSPPAVAAAAPTVAPLNVMDSVLNYVNASFMQLNGNKQQLTTENLKDDDDADLNAQLRRYDGAQVWRIVVQSDHDRKMADELQTKYGGQLWKEVKQEVDYLLKPQVLAEAAQHVRAANLSRIVLIDNLQNVIETENPSAAEIAQYQNRKGHRLTWKAYHRLADIHGFFDTMAKTYPDICSVETIGYSIQKRPLKILKISNGNPGNPGIWIDGGMHAREWISPATVTYIANQLIEDWENLPEYMRNVNWYIHAVANPDGYEYTHTTDRLWRKNMRSHGRQCPGVDLNRNFGYKWGGKGTSANPCAQTYRGSKAFSEPETFYISKFISNYPRDTFKAYLSFHSYGQYILYPWGYDYQPTADKADLDRVARQAGTTITKKSGGKYTVGPSATTLYPAAGGSDDWAKGFAGIKYAYTIEMGDTGRYGFVLPASHIEPNGRDGYTFAETVARAITQGNKYSRKRAL</sequence>
<name>A0A034V9J2_BACDO</name>
<dbReference type="SMART" id="SM00631">
    <property type="entry name" value="Zn_pept"/>
    <property type="match status" value="1"/>
</dbReference>
<evidence type="ECO:0000256" key="8">
    <source>
        <dbReference type="ARBA" id="ARBA00022833"/>
    </source>
</evidence>
<feature type="compositionally biased region" description="Basic and acidic residues" evidence="12">
    <location>
        <begin position="472"/>
        <end position="489"/>
    </location>
</feature>
<feature type="compositionally biased region" description="Basic and acidic residues" evidence="12">
    <location>
        <begin position="674"/>
        <end position="694"/>
    </location>
</feature>